<organism evidence="2 3">
    <name type="scientific">Idiomarina aquatica</name>
    <dbReference type="NCBI Taxonomy" id="1327752"/>
    <lineage>
        <taxon>Bacteria</taxon>
        <taxon>Pseudomonadati</taxon>
        <taxon>Pseudomonadota</taxon>
        <taxon>Gammaproteobacteria</taxon>
        <taxon>Alteromonadales</taxon>
        <taxon>Idiomarinaceae</taxon>
        <taxon>Idiomarina</taxon>
    </lineage>
</organism>
<reference evidence="3" key="1">
    <citation type="journal article" date="2018" name="Front. Microbiol.">
        <title>Genome-Based Analysis Reveals the Taxonomy and Diversity of the Family Idiomarinaceae.</title>
        <authorList>
            <person name="Liu Y."/>
            <person name="Lai Q."/>
            <person name="Shao Z."/>
        </authorList>
    </citation>
    <scope>NUCLEOTIDE SEQUENCE [LARGE SCALE GENOMIC DNA]</scope>
    <source>
        <strain evidence="3">SN-14</strain>
    </source>
</reference>
<accession>A0AA94JCA3</accession>
<dbReference type="InterPro" id="IPR029016">
    <property type="entry name" value="GAF-like_dom_sf"/>
</dbReference>
<dbReference type="SMART" id="SM00065">
    <property type="entry name" value="GAF"/>
    <property type="match status" value="1"/>
</dbReference>
<sequence>MEPAQIPTNEPKRLDVLRSLAILDSESDAGFDGLVELAKTLFDLPMVAVSLVDEQRQWFKASIGLGVCETHREVSFCAHIVEKPKVMVVEDAMLDDRFYDNPLVTEEPFIRFYAGAPLRPVGDEVLGTLCVMHTRPRSFSDDEQQLLKLLAGQAEQLIQLHALRHKKEGN</sequence>
<proteinExistence type="predicted"/>
<dbReference type="InterPro" id="IPR003018">
    <property type="entry name" value="GAF"/>
</dbReference>
<evidence type="ECO:0000259" key="1">
    <source>
        <dbReference type="SMART" id="SM00065"/>
    </source>
</evidence>
<gene>
    <name evidence="2" type="ORF">CWE23_11665</name>
</gene>
<dbReference type="Pfam" id="PF01590">
    <property type="entry name" value="GAF"/>
    <property type="match status" value="1"/>
</dbReference>
<dbReference type="Gene3D" id="3.30.450.40">
    <property type="match status" value="1"/>
</dbReference>
<name>A0AA94JCA3_9GAMM</name>
<dbReference type="RefSeq" id="WP_105307433.1">
    <property type="nucleotide sequence ID" value="NZ_PIPS01000004.1"/>
</dbReference>
<protein>
    <recommendedName>
        <fullName evidence="1">GAF domain-containing protein</fullName>
    </recommendedName>
</protein>
<dbReference type="AlphaFoldDB" id="A0AA94JCA3"/>
<dbReference type="SUPFAM" id="SSF55781">
    <property type="entry name" value="GAF domain-like"/>
    <property type="match status" value="1"/>
</dbReference>
<comment type="caution">
    <text evidence="2">The sequence shown here is derived from an EMBL/GenBank/DDBJ whole genome shotgun (WGS) entry which is preliminary data.</text>
</comment>
<feature type="domain" description="GAF" evidence="1">
    <location>
        <begin position="26"/>
        <end position="168"/>
    </location>
</feature>
<dbReference type="EMBL" id="PIPS01000004">
    <property type="protein sequence ID" value="RUO40259.1"/>
    <property type="molecule type" value="Genomic_DNA"/>
</dbReference>
<dbReference type="PANTHER" id="PTHR43102:SF2">
    <property type="entry name" value="GAF DOMAIN-CONTAINING PROTEIN"/>
    <property type="match status" value="1"/>
</dbReference>
<dbReference type="Proteomes" id="UP000286680">
    <property type="component" value="Unassembled WGS sequence"/>
</dbReference>
<keyword evidence="3" id="KW-1185">Reference proteome</keyword>
<evidence type="ECO:0000313" key="3">
    <source>
        <dbReference type="Proteomes" id="UP000286680"/>
    </source>
</evidence>
<evidence type="ECO:0000313" key="2">
    <source>
        <dbReference type="EMBL" id="RUO40259.1"/>
    </source>
</evidence>
<dbReference type="PANTHER" id="PTHR43102">
    <property type="entry name" value="SLR1143 PROTEIN"/>
    <property type="match status" value="1"/>
</dbReference>